<dbReference type="CDD" id="cd12152">
    <property type="entry name" value="F1-ATPase_delta"/>
    <property type="match status" value="1"/>
</dbReference>
<comment type="subcellular location">
    <subcellularLocation>
        <location evidence="1">Mitochondrion inner membrane</location>
    </subcellularLocation>
</comment>
<evidence type="ECO:0000256" key="8">
    <source>
        <dbReference type="ARBA" id="ARBA00023128"/>
    </source>
</evidence>
<keyword evidence="16" id="KW-1185">Reference proteome</keyword>
<dbReference type="Proteomes" id="UP000001307">
    <property type="component" value="Unassembled WGS sequence"/>
</dbReference>
<evidence type="ECO:0000256" key="10">
    <source>
        <dbReference type="ARBA" id="ARBA00032372"/>
    </source>
</evidence>
<gene>
    <name evidence="15" type="ORF">GSOID_T00014928001</name>
</gene>
<dbReference type="GO" id="GO:0046933">
    <property type="term" value="F:proton-transporting ATP synthase activity, rotational mechanism"/>
    <property type="evidence" value="ECO:0007669"/>
    <property type="project" value="InterPro"/>
</dbReference>
<evidence type="ECO:0000256" key="4">
    <source>
        <dbReference type="ARBA" id="ARBA00022781"/>
    </source>
</evidence>
<evidence type="ECO:0000256" key="9">
    <source>
        <dbReference type="ARBA" id="ARBA00023136"/>
    </source>
</evidence>
<proteinExistence type="inferred from homology"/>
<dbReference type="HAMAP" id="MF_00530">
    <property type="entry name" value="ATP_synth_epsil_bac"/>
    <property type="match status" value="1"/>
</dbReference>
<dbReference type="Pfam" id="PF02823">
    <property type="entry name" value="ATP-synt_DE_N"/>
    <property type="match status" value="1"/>
</dbReference>
<dbReference type="GO" id="GO:0045259">
    <property type="term" value="C:proton-transporting ATP synthase complex"/>
    <property type="evidence" value="ECO:0007669"/>
    <property type="project" value="InterPro"/>
</dbReference>
<comment type="function">
    <text evidence="11">Subunit delta, of the mitochondrial membrane ATP synthase complex (F(1)F(0) ATP synthase or Complex V) that produces ATP from ADP in the presence of a proton gradient across the membrane which is generated by electron transport complexes of the respiratory chain. ATP synthase complex consist of a soluble F(1) head domain - the catalytic core - and a membrane F(1) domain - the membrane proton channel. These two domains are linked by a central stalk rotating inside the F(1) region and a stationary peripheral stalk. During catalysis, ATP synthesis in the catalytic domain of F(1) is coupled via a rotary mechanism of the central stalk subunits to proton translocation. In vivo, can only synthesize ATP although its ATP hydrolase activity can be activated artificially in vitro. With the central stalk subunit gamma, is essential for the biogenesis of F(1) catalytic part of the ATP synthase complex namely in the formation of F1 assembly intermediate.</text>
</comment>
<accession>E4X0X0</accession>
<evidence type="ECO:0000256" key="3">
    <source>
        <dbReference type="ARBA" id="ARBA00022448"/>
    </source>
</evidence>
<dbReference type="FunCoup" id="E4X0X0">
    <property type="interactions" value="521"/>
</dbReference>
<evidence type="ECO:0000256" key="7">
    <source>
        <dbReference type="ARBA" id="ARBA00023065"/>
    </source>
</evidence>
<evidence type="ECO:0000256" key="2">
    <source>
        <dbReference type="ARBA" id="ARBA00005712"/>
    </source>
</evidence>
<dbReference type="AlphaFoldDB" id="E4X0X0"/>
<protein>
    <recommendedName>
        <fullName evidence="13">ATP synthase F(1) complex subunit delta, mitochondrial</fullName>
    </recommendedName>
    <alternativeName>
        <fullName evidence="10">ATP synthase F1 subunit delta</fullName>
    </alternativeName>
</protein>
<name>E4X0X0_OIKDI</name>
<keyword evidence="6" id="KW-0809">Transit peptide</keyword>
<evidence type="ECO:0000313" key="15">
    <source>
        <dbReference type="EMBL" id="CBY23005.1"/>
    </source>
</evidence>
<keyword evidence="7" id="KW-0406">Ion transport</keyword>
<organism evidence="15">
    <name type="scientific">Oikopleura dioica</name>
    <name type="common">Tunicate</name>
    <dbReference type="NCBI Taxonomy" id="34765"/>
    <lineage>
        <taxon>Eukaryota</taxon>
        <taxon>Metazoa</taxon>
        <taxon>Chordata</taxon>
        <taxon>Tunicata</taxon>
        <taxon>Appendicularia</taxon>
        <taxon>Copelata</taxon>
        <taxon>Oikopleuridae</taxon>
        <taxon>Oikopleura</taxon>
    </lineage>
</organism>
<keyword evidence="9" id="KW-0472">Membrane</keyword>
<evidence type="ECO:0000313" key="16">
    <source>
        <dbReference type="Proteomes" id="UP000001307"/>
    </source>
</evidence>
<evidence type="ECO:0000259" key="14">
    <source>
        <dbReference type="Pfam" id="PF02823"/>
    </source>
</evidence>
<dbReference type="SUPFAM" id="SSF51344">
    <property type="entry name" value="Epsilon subunit of F1F0-ATP synthase N-terminal domain"/>
    <property type="match status" value="1"/>
</dbReference>
<keyword evidence="3" id="KW-0813">Transport</keyword>
<evidence type="ECO:0000256" key="5">
    <source>
        <dbReference type="ARBA" id="ARBA00022792"/>
    </source>
</evidence>
<dbReference type="InterPro" id="IPR001469">
    <property type="entry name" value="ATP_synth_F1_dsu/esu"/>
</dbReference>
<dbReference type="PANTHER" id="PTHR13822">
    <property type="entry name" value="ATP SYNTHASE DELTA/EPSILON CHAIN"/>
    <property type="match status" value="1"/>
</dbReference>
<dbReference type="InterPro" id="IPR036771">
    <property type="entry name" value="ATPsynth_dsu/esu_N"/>
</dbReference>
<comment type="subunit">
    <text evidence="12">Component of the ATP synthase complex composed at least of ATP5F1A/subunit alpha, ATP5F1B/subunit beta, ATP5MC1/subunit c (homooctomer), MT-ATP6/subunit a, MT-ATP8/subunit 8, ATP5ME/subunit e, ATP5MF/subunit f, ATP5MG/subunit g, ATP5MK/subunit k, ATP5MJ/subunit j, ATP5F1C/subunit gamma, ATP5F1D/subunit delta, ATP5F1E/subunit epsilon, ATP5PF/subunit F6, ATP5PB/subunit b, ATP5PD/subunit d, ATP5PO/subunit OSCP. ATP synthase complex consists of a soluble F(1) head domain (subunits alpha(3) and beta(3)) - the catalytic core - and a membrane F(0) domain - the membrane proton channel (subunits c, a, 8, e, f, g, k and j). These two domains are linked by a central stalk (subunits gamma, delta, and epsilon) rotating inside the F1 region and a stationary peripheral stalk (subunits F6, b, d, and OSCP). Component of a complex composed at least by ATPIF1, ATP5F1A, ATP5F1B, ATP5F1C AND ATP5F1E.</text>
</comment>
<feature type="domain" description="ATP synthase F1 complex delta/epsilon subunit N-terminal" evidence="14">
    <location>
        <begin position="25"/>
        <end position="105"/>
    </location>
</feature>
<sequence>MLKAATRVSKVALRSAAEIPEGAMAFSFASPHEEFYTADITIKQVDIPTTTGTIGVLPEHVPTFGTLAPGVMTVMAESGSSKYFISSGSYTVNPDSSISVIAEEAGPLADFDKDAAQQALNAVNTSTPEGEIEAAVLSELVANL</sequence>
<dbReference type="GO" id="GO:0005743">
    <property type="term" value="C:mitochondrial inner membrane"/>
    <property type="evidence" value="ECO:0007669"/>
    <property type="project" value="UniProtKB-SubCell"/>
</dbReference>
<evidence type="ECO:0000256" key="11">
    <source>
        <dbReference type="ARBA" id="ARBA00056834"/>
    </source>
</evidence>
<dbReference type="EMBL" id="FN653020">
    <property type="protein sequence ID" value="CBY23005.1"/>
    <property type="molecule type" value="Genomic_DNA"/>
</dbReference>
<comment type="similarity">
    <text evidence="2">Belongs to the ATPase epsilon chain family.</text>
</comment>
<evidence type="ECO:0000256" key="13">
    <source>
        <dbReference type="ARBA" id="ARBA00070799"/>
    </source>
</evidence>
<dbReference type="OrthoDB" id="270171at2759"/>
<dbReference type="PANTHER" id="PTHR13822:SF7">
    <property type="entry name" value="ATP SYNTHASE SUBUNIT DELTA, MITOCHONDRIAL"/>
    <property type="match status" value="1"/>
</dbReference>
<reference evidence="15" key="1">
    <citation type="journal article" date="2010" name="Science">
        <title>Plasticity of animal genome architecture unmasked by rapid evolution of a pelagic tunicate.</title>
        <authorList>
            <person name="Denoeud F."/>
            <person name="Henriet S."/>
            <person name="Mungpakdee S."/>
            <person name="Aury J.M."/>
            <person name="Da Silva C."/>
            <person name="Brinkmann H."/>
            <person name="Mikhaleva J."/>
            <person name="Olsen L.C."/>
            <person name="Jubin C."/>
            <person name="Canestro C."/>
            <person name="Bouquet J.M."/>
            <person name="Danks G."/>
            <person name="Poulain J."/>
            <person name="Campsteijn C."/>
            <person name="Adamski M."/>
            <person name="Cross I."/>
            <person name="Yadetie F."/>
            <person name="Muffato M."/>
            <person name="Louis A."/>
            <person name="Butcher S."/>
            <person name="Tsagkogeorga G."/>
            <person name="Konrad A."/>
            <person name="Singh S."/>
            <person name="Jensen M.F."/>
            <person name="Cong E.H."/>
            <person name="Eikeseth-Otteraa H."/>
            <person name="Noel B."/>
            <person name="Anthouard V."/>
            <person name="Porcel B.M."/>
            <person name="Kachouri-Lafond R."/>
            <person name="Nishino A."/>
            <person name="Ugolini M."/>
            <person name="Chourrout P."/>
            <person name="Nishida H."/>
            <person name="Aasland R."/>
            <person name="Huzurbazar S."/>
            <person name="Westhof E."/>
            <person name="Delsuc F."/>
            <person name="Lehrach H."/>
            <person name="Reinhardt R."/>
            <person name="Weissenbach J."/>
            <person name="Roy S.W."/>
            <person name="Artiguenave F."/>
            <person name="Postlethwait J.H."/>
            <person name="Manak J.R."/>
            <person name="Thompson E.M."/>
            <person name="Jaillon O."/>
            <person name="Du Pasquier L."/>
            <person name="Boudinot P."/>
            <person name="Liberles D.A."/>
            <person name="Volff J.N."/>
            <person name="Philippe H."/>
            <person name="Lenhard B."/>
            <person name="Roest Crollius H."/>
            <person name="Wincker P."/>
            <person name="Chourrout D."/>
        </authorList>
    </citation>
    <scope>NUCLEOTIDE SEQUENCE [LARGE SCALE GENOMIC DNA]</scope>
</reference>
<keyword evidence="5" id="KW-0999">Mitochondrion inner membrane</keyword>
<keyword evidence="8" id="KW-0496">Mitochondrion</keyword>
<dbReference type="InParanoid" id="E4X0X0"/>
<evidence type="ECO:0000256" key="12">
    <source>
        <dbReference type="ARBA" id="ARBA00062932"/>
    </source>
</evidence>
<keyword evidence="4" id="KW-0375">Hydrogen ion transport</keyword>
<evidence type="ECO:0000256" key="1">
    <source>
        <dbReference type="ARBA" id="ARBA00004273"/>
    </source>
</evidence>
<dbReference type="InterPro" id="IPR020546">
    <property type="entry name" value="ATP_synth_F1_dsu/esu_N"/>
</dbReference>
<evidence type="ECO:0000256" key="6">
    <source>
        <dbReference type="ARBA" id="ARBA00022946"/>
    </source>
</evidence>
<dbReference type="Gene3D" id="2.60.15.10">
    <property type="entry name" value="F0F1 ATP synthase delta/epsilon subunit, N-terminal"/>
    <property type="match status" value="1"/>
</dbReference>